<feature type="active site" description="Proton donor" evidence="12">
    <location>
        <position position="117"/>
    </location>
</feature>
<evidence type="ECO:0000256" key="7">
    <source>
        <dbReference type="ARBA" id="ARBA00022984"/>
    </source>
</evidence>
<dbReference type="STRING" id="1619046.US42_C0001G0018"/>
<feature type="binding site" evidence="12">
    <location>
        <position position="333"/>
    </location>
    <ligand>
        <name>UDP-N-acetyl-alpha-D-glucosamine</name>
        <dbReference type="ChEBI" id="CHEBI:57705"/>
    </ligand>
</feature>
<evidence type="ECO:0000313" key="15">
    <source>
        <dbReference type="Proteomes" id="UP000034849"/>
    </source>
</evidence>
<dbReference type="PANTHER" id="PTHR43783">
    <property type="entry name" value="UDP-N-ACETYLGLUCOSAMINE 1-CARBOXYVINYLTRANSFERASE"/>
    <property type="match status" value="1"/>
</dbReference>
<dbReference type="HAMAP" id="MF_00111">
    <property type="entry name" value="MurA"/>
    <property type="match status" value="1"/>
</dbReference>
<evidence type="ECO:0000256" key="1">
    <source>
        <dbReference type="ARBA" id="ARBA00004496"/>
    </source>
</evidence>
<evidence type="ECO:0000256" key="10">
    <source>
        <dbReference type="ARBA" id="ARBA00038367"/>
    </source>
</evidence>
<dbReference type="GO" id="GO:0071555">
    <property type="term" value="P:cell wall organization"/>
    <property type="evidence" value="ECO:0007669"/>
    <property type="project" value="UniProtKB-KW"/>
</dbReference>
<dbReference type="CDD" id="cd01555">
    <property type="entry name" value="UdpNAET"/>
    <property type="match status" value="1"/>
</dbReference>
<dbReference type="InterPro" id="IPR050068">
    <property type="entry name" value="MurA_subfamily"/>
</dbReference>
<comment type="subcellular location">
    <subcellularLocation>
        <location evidence="1 12">Cytoplasm</location>
    </subcellularLocation>
</comment>
<accession>A0A0G0GDW9</accession>
<feature type="binding site" evidence="12">
    <location>
        <position position="311"/>
    </location>
    <ligand>
        <name>UDP-N-acetyl-alpha-D-glucosamine</name>
        <dbReference type="ChEBI" id="CHEBI:57705"/>
    </ligand>
</feature>
<dbReference type="NCBIfam" id="NF006873">
    <property type="entry name" value="PRK09369.1"/>
    <property type="match status" value="1"/>
</dbReference>
<dbReference type="GO" id="GO:0008760">
    <property type="term" value="F:UDP-N-acetylglucosamine 1-carboxyvinyltransferase activity"/>
    <property type="evidence" value="ECO:0007669"/>
    <property type="project" value="UniProtKB-UniRule"/>
</dbReference>
<feature type="binding site" evidence="12">
    <location>
        <begin position="22"/>
        <end position="23"/>
    </location>
    <ligand>
        <name>phosphoenolpyruvate</name>
        <dbReference type="ChEBI" id="CHEBI:58702"/>
    </ligand>
</feature>
<reference evidence="14 15" key="1">
    <citation type="journal article" date="2015" name="Nature">
        <title>rRNA introns, odd ribosomes, and small enigmatic genomes across a large radiation of phyla.</title>
        <authorList>
            <person name="Brown C.T."/>
            <person name="Hug L.A."/>
            <person name="Thomas B.C."/>
            <person name="Sharon I."/>
            <person name="Castelle C.J."/>
            <person name="Singh A."/>
            <person name="Wilkins M.J."/>
            <person name="Williams K.H."/>
            <person name="Banfield J.F."/>
        </authorList>
    </citation>
    <scope>NUCLEOTIDE SEQUENCE [LARGE SCALE GENOMIC DNA]</scope>
</reference>
<evidence type="ECO:0000256" key="6">
    <source>
        <dbReference type="ARBA" id="ARBA00022960"/>
    </source>
</evidence>
<evidence type="ECO:0000259" key="13">
    <source>
        <dbReference type="Pfam" id="PF00275"/>
    </source>
</evidence>
<keyword evidence="6 12" id="KW-0133">Cell shape</keyword>
<keyword evidence="9 12" id="KW-0961">Cell wall biogenesis/degradation</keyword>
<name>A0A0G0GDW9_9BACT</name>
<comment type="pathway">
    <text evidence="2 12">Cell wall biogenesis; peptidoglycan biosynthesis.</text>
</comment>
<evidence type="ECO:0000256" key="4">
    <source>
        <dbReference type="ARBA" id="ARBA00022618"/>
    </source>
</evidence>
<dbReference type="Pfam" id="PF00275">
    <property type="entry name" value="EPSP_synthase"/>
    <property type="match status" value="1"/>
</dbReference>
<evidence type="ECO:0000256" key="11">
    <source>
        <dbReference type="ARBA" id="ARBA00047527"/>
    </source>
</evidence>
<keyword evidence="4 12" id="KW-0132">Cell division</keyword>
<comment type="caution">
    <text evidence="14">The sequence shown here is derived from an EMBL/GenBank/DDBJ whole genome shotgun (WGS) entry which is preliminary data.</text>
</comment>
<dbReference type="PANTHER" id="PTHR43783:SF1">
    <property type="entry name" value="UDP-N-ACETYLGLUCOSAMINE 1-CARBOXYVINYLTRANSFERASE"/>
    <property type="match status" value="1"/>
</dbReference>
<dbReference type="SUPFAM" id="SSF55205">
    <property type="entry name" value="EPT/RTPC-like"/>
    <property type="match status" value="1"/>
</dbReference>
<dbReference type="Gene3D" id="3.65.10.10">
    <property type="entry name" value="Enolpyruvate transferase domain"/>
    <property type="match status" value="2"/>
</dbReference>
<dbReference type="Proteomes" id="UP000034849">
    <property type="component" value="Unassembled WGS sequence"/>
</dbReference>
<dbReference type="InterPro" id="IPR001986">
    <property type="entry name" value="Enolpyruvate_Tfrase_dom"/>
</dbReference>
<dbReference type="UniPathway" id="UPA00219"/>
<dbReference type="GO" id="GO:0008360">
    <property type="term" value="P:regulation of cell shape"/>
    <property type="evidence" value="ECO:0007669"/>
    <property type="project" value="UniProtKB-KW"/>
</dbReference>
<evidence type="ECO:0000256" key="2">
    <source>
        <dbReference type="ARBA" id="ARBA00004752"/>
    </source>
</evidence>
<dbReference type="InterPro" id="IPR005750">
    <property type="entry name" value="UDP_GlcNAc_COvinyl_MurA"/>
</dbReference>
<keyword evidence="3 12" id="KW-0963">Cytoplasm</keyword>
<dbReference type="GO" id="GO:0019277">
    <property type="term" value="P:UDP-N-acetylgalactosamine biosynthetic process"/>
    <property type="evidence" value="ECO:0007669"/>
    <property type="project" value="InterPro"/>
</dbReference>
<evidence type="ECO:0000256" key="3">
    <source>
        <dbReference type="ARBA" id="ARBA00022490"/>
    </source>
</evidence>
<gene>
    <name evidence="12" type="primary">murA</name>
    <name evidence="14" type="ORF">US42_C0001G0018</name>
</gene>
<dbReference type="InterPro" id="IPR036968">
    <property type="entry name" value="Enolpyruvate_Tfrase_sf"/>
</dbReference>
<dbReference type="GO" id="GO:0005737">
    <property type="term" value="C:cytoplasm"/>
    <property type="evidence" value="ECO:0007669"/>
    <property type="project" value="UniProtKB-SubCell"/>
</dbReference>
<dbReference type="NCBIfam" id="TIGR01072">
    <property type="entry name" value="murA"/>
    <property type="match status" value="1"/>
</dbReference>
<dbReference type="InterPro" id="IPR013792">
    <property type="entry name" value="RNA3'P_cycl/enolpyr_Trfase_a/b"/>
</dbReference>
<evidence type="ECO:0000256" key="9">
    <source>
        <dbReference type="ARBA" id="ARBA00023316"/>
    </source>
</evidence>
<dbReference type="EMBL" id="LBSX01000001">
    <property type="protein sequence ID" value="KKQ28167.1"/>
    <property type="molecule type" value="Genomic_DNA"/>
</dbReference>
<keyword evidence="5 12" id="KW-0808">Transferase</keyword>
<comment type="similarity">
    <text evidence="10 12">Belongs to the EPSP synthase family. MurA subfamily.</text>
</comment>
<comment type="catalytic activity">
    <reaction evidence="11 12">
        <text>phosphoenolpyruvate + UDP-N-acetyl-alpha-D-glucosamine = UDP-N-acetyl-3-O-(1-carboxyvinyl)-alpha-D-glucosamine + phosphate</text>
        <dbReference type="Rhea" id="RHEA:18681"/>
        <dbReference type="ChEBI" id="CHEBI:43474"/>
        <dbReference type="ChEBI" id="CHEBI:57705"/>
        <dbReference type="ChEBI" id="CHEBI:58702"/>
        <dbReference type="ChEBI" id="CHEBI:68483"/>
        <dbReference type="EC" id="2.5.1.7"/>
    </reaction>
</comment>
<feature type="domain" description="Enolpyruvate transferase" evidence="13">
    <location>
        <begin position="7"/>
        <end position="411"/>
    </location>
</feature>
<dbReference type="AlphaFoldDB" id="A0A0G0GDW9"/>
<keyword evidence="8 12" id="KW-0131">Cell cycle</keyword>
<comment type="function">
    <text evidence="12">Cell wall formation. Adds enolpyruvyl to UDP-N-acetylglucosamine.</text>
</comment>
<evidence type="ECO:0000256" key="12">
    <source>
        <dbReference type="HAMAP-Rule" id="MF_00111"/>
    </source>
</evidence>
<protein>
    <recommendedName>
        <fullName evidence="12">UDP-N-acetylglucosamine 1-carboxyvinyltransferase</fullName>
        <ecNumber evidence="12">2.5.1.7</ecNumber>
    </recommendedName>
    <alternativeName>
        <fullName evidence="12">Enoylpyruvate transferase</fullName>
    </alternativeName>
    <alternativeName>
        <fullName evidence="12">UDP-N-acetylglucosamine enolpyruvyl transferase</fullName>
        <shortName evidence="12">EPT</shortName>
    </alternativeName>
</protein>
<keyword evidence="12" id="KW-0670">Pyruvate</keyword>
<comment type="caution">
    <text evidence="12">Lacks conserved residue(s) required for the propagation of feature annotation.</text>
</comment>
<sequence length="423" mass="45622">MAKFIIKGGAELAGEISVKGAKNAVLPIMCATILAKGEFILNNVPNLSDVSTMVKLLEYLGLKVEKLNNDTYKIINNGLTSVEAPYELVSEMRASFTITGPLIGKEKRAKVAMPGGCALGARAVDQHLRAFEKMGVQVNTEHGFVNLDGNNLTGAEVDVEVTKLKIPSVGATENVMMAAVLASGQTIINNAAKEPEIVDLGNFLIKMGAKIEGLGSDKIIIIGVKELQACEYEIMPDRIEAGTYIIMSLITGGKVKIKNVNLSDLPGFIAKLEEMGVKFTQEENLLSVRGNINELKNTKIETAVHPGFPTDLQPQMMVLLSLIAGASEVNETIFSNRFMLVPELDRMGAEIVVDERVANIKGEIKFSGAKVTATDIRAGVSLVLAALIADNTTEINNIHFIERGYEDLVSRLKLLGANIERVD</sequence>
<dbReference type="PATRIC" id="fig|1619046.3.peg.18"/>
<dbReference type="GO" id="GO:0009252">
    <property type="term" value="P:peptidoglycan biosynthetic process"/>
    <property type="evidence" value="ECO:0007669"/>
    <property type="project" value="UniProtKB-UniRule"/>
</dbReference>
<feature type="modified residue" description="2-(S-cysteinyl)pyruvic acid O-phosphothioketal" evidence="12">
    <location>
        <position position="117"/>
    </location>
</feature>
<keyword evidence="7 12" id="KW-0573">Peptidoglycan synthesis</keyword>
<evidence type="ECO:0000313" key="14">
    <source>
        <dbReference type="EMBL" id="KKQ28167.1"/>
    </source>
</evidence>
<dbReference type="GO" id="GO:0051301">
    <property type="term" value="P:cell division"/>
    <property type="evidence" value="ECO:0007669"/>
    <property type="project" value="UniProtKB-KW"/>
</dbReference>
<organism evidence="14 15">
    <name type="scientific">Candidatus Magasanikbacteria bacterium GW2011_GWC2_37_14</name>
    <dbReference type="NCBI Taxonomy" id="1619046"/>
    <lineage>
        <taxon>Bacteria</taxon>
        <taxon>Candidatus Magasanikiibacteriota</taxon>
    </lineage>
</organism>
<proteinExistence type="inferred from homology"/>
<dbReference type="EC" id="2.5.1.7" evidence="12"/>
<feature type="binding site" evidence="12">
    <location>
        <position position="93"/>
    </location>
    <ligand>
        <name>UDP-N-acetyl-alpha-D-glucosamine</name>
        <dbReference type="ChEBI" id="CHEBI:57705"/>
    </ligand>
</feature>
<evidence type="ECO:0000256" key="8">
    <source>
        <dbReference type="ARBA" id="ARBA00023306"/>
    </source>
</evidence>
<evidence type="ECO:0000256" key="5">
    <source>
        <dbReference type="ARBA" id="ARBA00022679"/>
    </source>
</evidence>